<name>A0A330M9I5_9GAMM</name>
<evidence type="ECO:0000313" key="1">
    <source>
        <dbReference type="EMBL" id="SQH78123.1"/>
    </source>
</evidence>
<dbReference type="EC" id="2.5.1.54" evidence="1"/>
<protein>
    <submittedName>
        <fullName evidence="1">3-deoxy-7-phosphoheptulonate synthase</fullName>
        <ecNumber evidence="1">2.5.1.54</ecNumber>
    </submittedName>
</protein>
<keyword evidence="1" id="KW-0808">Transferase</keyword>
<dbReference type="GO" id="GO:0003849">
    <property type="term" value="F:3-deoxy-7-phosphoheptulonate synthase activity"/>
    <property type="evidence" value="ECO:0007669"/>
    <property type="project" value="UniProtKB-EC"/>
</dbReference>
<evidence type="ECO:0000313" key="2">
    <source>
        <dbReference type="Proteomes" id="UP000250123"/>
    </source>
</evidence>
<sequence length="114" mass="11877">MVADQAVEIETSSSALLVTQGFSSCRFLLIGEPNSAVKPGAVVVAHPTDNIAAIGVGEHDEIIDILMLNKCVQLVGQTTRGGLIPHVLIEITVDTFPGPIIRCGIGLITGAMDN</sequence>
<reference evidence="2" key="1">
    <citation type="submission" date="2018-06" db="EMBL/GenBank/DDBJ databases">
        <authorList>
            <person name="Cea G.-C."/>
            <person name="William W."/>
        </authorList>
    </citation>
    <scope>NUCLEOTIDE SEQUENCE [LARGE SCALE GENOMIC DNA]</scope>
    <source>
        <strain evidence="2">DB21MT-2</strain>
    </source>
</reference>
<gene>
    <name evidence="1" type="ORF">SHEWBE_4163</name>
</gene>
<dbReference type="Proteomes" id="UP000250123">
    <property type="component" value="Chromosome SHEWBE"/>
</dbReference>
<dbReference type="KEGG" id="sbk:SHEWBE_4163"/>
<dbReference type="EMBL" id="LS483452">
    <property type="protein sequence ID" value="SQH78123.1"/>
    <property type="molecule type" value="Genomic_DNA"/>
</dbReference>
<organism evidence="1 2">
    <name type="scientific">Shewanella benthica</name>
    <dbReference type="NCBI Taxonomy" id="43661"/>
    <lineage>
        <taxon>Bacteria</taxon>
        <taxon>Pseudomonadati</taxon>
        <taxon>Pseudomonadota</taxon>
        <taxon>Gammaproteobacteria</taxon>
        <taxon>Alteromonadales</taxon>
        <taxon>Shewanellaceae</taxon>
        <taxon>Shewanella</taxon>
    </lineage>
</organism>
<dbReference type="AlphaFoldDB" id="A0A330M9I5"/>
<proteinExistence type="predicted"/>
<accession>A0A330M9I5</accession>